<name>A0A517Z6T0_9PLAN</name>
<feature type="region of interest" description="Disordered" evidence="1">
    <location>
        <begin position="180"/>
        <end position="220"/>
    </location>
</feature>
<accession>A0A517Z6T0</accession>
<sequence>MLNLFWKRKADRGLRHPWSAFAAQHQLDLQVEPAEVKLAGHVESRRVVITGVQSRPESDTARATICIGLLTPLPDGFELVRQSDPVAQGGSTGSQESLSRYRRNWTVTGVDRELAEEFLTPPRLAVMRQIERLCREAAVGIRQGAFYWIERLPLADTDLLADRFSKALLSAQDLDSCRAPSLSQRLLNRPDEAKSQGSDAESSEPGIERGSPNESWTSSE</sequence>
<organism evidence="2 3">
    <name type="scientific">Maioricimonas rarisocia</name>
    <dbReference type="NCBI Taxonomy" id="2528026"/>
    <lineage>
        <taxon>Bacteria</taxon>
        <taxon>Pseudomonadati</taxon>
        <taxon>Planctomycetota</taxon>
        <taxon>Planctomycetia</taxon>
        <taxon>Planctomycetales</taxon>
        <taxon>Planctomycetaceae</taxon>
        <taxon>Maioricimonas</taxon>
    </lineage>
</organism>
<dbReference type="EMBL" id="CP036275">
    <property type="protein sequence ID" value="QDU38187.1"/>
    <property type="molecule type" value="Genomic_DNA"/>
</dbReference>
<proteinExistence type="predicted"/>
<gene>
    <name evidence="2" type="ORF">Mal4_25110</name>
</gene>
<protein>
    <submittedName>
        <fullName evidence="2">Uncharacterized protein</fullName>
    </submittedName>
</protein>
<dbReference type="RefSeq" id="WP_145369498.1">
    <property type="nucleotide sequence ID" value="NZ_CP036275.1"/>
</dbReference>
<dbReference type="AlphaFoldDB" id="A0A517Z6T0"/>
<evidence type="ECO:0000313" key="2">
    <source>
        <dbReference type="EMBL" id="QDU38187.1"/>
    </source>
</evidence>
<dbReference type="KEGG" id="mri:Mal4_25110"/>
<dbReference type="Proteomes" id="UP000320496">
    <property type="component" value="Chromosome"/>
</dbReference>
<keyword evidence="3" id="KW-1185">Reference proteome</keyword>
<reference evidence="2 3" key="1">
    <citation type="submission" date="2019-02" db="EMBL/GenBank/DDBJ databases">
        <title>Deep-cultivation of Planctomycetes and their phenomic and genomic characterization uncovers novel biology.</title>
        <authorList>
            <person name="Wiegand S."/>
            <person name="Jogler M."/>
            <person name="Boedeker C."/>
            <person name="Pinto D."/>
            <person name="Vollmers J."/>
            <person name="Rivas-Marin E."/>
            <person name="Kohn T."/>
            <person name="Peeters S.H."/>
            <person name="Heuer A."/>
            <person name="Rast P."/>
            <person name="Oberbeckmann S."/>
            <person name="Bunk B."/>
            <person name="Jeske O."/>
            <person name="Meyerdierks A."/>
            <person name="Storesund J.E."/>
            <person name="Kallscheuer N."/>
            <person name="Luecker S."/>
            <person name="Lage O.M."/>
            <person name="Pohl T."/>
            <person name="Merkel B.J."/>
            <person name="Hornburger P."/>
            <person name="Mueller R.-W."/>
            <person name="Bruemmer F."/>
            <person name="Labrenz M."/>
            <person name="Spormann A.M."/>
            <person name="Op den Camp H."/>
            <person name="Overmann J."/>
            <person name="Amann R."/>
            <person name="Jetten M.S.M."/>
            <person name="Mascher T."/>
            <person name="Medema M.H."/>
            <person name="Devos D.P."/>
            <person name="Kaster A.-K."/>
            <person name="Ovreas L."/>
            <person name="Rohde M."/>
            <person name="Galperin M.Y."/>
            <person name="Jogler C."/>
        </authorList>
    </citation>
    <scope>NUCLEOTIDE SEQUENCE [LARGE SCALE GENOMIC DNA]</scope>
    <source>
        <strain evidence="2 3">Mal4</strain>
    </source>
</reference>
<evidence type="ECO:0000313" key="3">
    <source>
        <dbReference type="Proteomes" id="UP000320496"/>
    </source>
</evidence>
<evidence type="ECO:0000256" key="1">
    <source>
        <dbReference type="SAM" id="MobiDB-lite"/>
    </source>
</evidence>